<proteinExistence type="predicted"/>
<accession>A0A8B6M2Y8</accession>
<comment type="caution">
    <text evidence="1">The sequence shown here is derived from an EMBL/GenBank/DDBJ whole genome shotgun (WGS) entry which is preliminary data.</text>
</comment>
<sequence length="87" mass="8351">MGPARPPIDAVAEVVVGADGETGEAAAAGDVGPAAVGVPGARAKSAWAGQQNVRKISAIAALLRICASIASGSMSPRGANGAMNIEA</sequence>
<dbReference type="Proteomes" id="UP000485880">
    <property type="component" value="Unassembled WGS sequence"/>
</dbReference>
<protein>
    <submittedName>
        <fullName evidence="1">Uncharacterized protein</fullName>
    </submittedName>
</protein>
<organism evidence="1 2">
    <name type="scientific">Methylocella tundrae</name>
    <dbReference type="NCBI Taxonomy" id="227605"/>
    <lineage>
        <taxon>Bacteria</taxon>
        <taxon>Pseudomonadati</taxon>
        <taxon>Pseudomonadota</taxon>
        <taxon>Alphaproteobacteria</taxon>
        <taxon>Hyphomicrobiales</taxon>
        <taxon>Beijerinckiaceae</taxon>
        <taxon>Methylocella</taxon>
    </lineage>
</organism>
<evidence type="ECO:0000313" key="1">
    <source>
        <dbReference type="EMBL" id="VTZ48799.1"/>
    </source>
</evidence>
<name>A0A8B6M2Y8_METTU</name>
<evidence type="ECO:0000313" key="2">
    <source>
        <dbReference type="Proteomes" id="UP000485880"/>
    </source>
</evidence>
<keyword evidence="2" id="KW-1185">Reference proteome</keyword>
<reference evidence="1 2" key="1">
    <citation type="submission" date="2019-05" db="EMBL/GenBank/DDBJ databases">
        <authorList>
            <person name="Farhan Ul Haque M."/>
        </authorList>
    </citation>
    <scope>NUCLEOTIDE SEQUENCE [LARGE SCALE GENOMIC DNA]</scope>
    <source>
        <strain evidence="1">2</strain>
    </source>
</reference>
<dbReference type="EMBL" id="CABFMQ020000013">
    <property type="protein sequence ID" value="VTZ48799.1"/>
    <property type="molecule type" value="Genomic_DNA"/>
</dbReference>
<dbReference type="AlphaFoldDB" id="A0A8B6M2Y8"/>
<gene>
    <name evidence="1" type="ORF">MPC4_110099</name>
</gene>